<feature type="region of interest" description="Disordered" evidence="1">
    <location>
        <begin position="197"/>
        <end position="228"/>
    </location>
</feature>
<dbReference type="EMBL" id="AMWN01000007">
    <property type="protein sequence ID" value="EXJ81683.1"/>
    <property type="molecule type" value="Genomic_DNA"/>
</dbReference>
<feature type="region of interest" description="Disordered" evidence="1">
    <location>
        <begin position="250"/>
        <end position="273"/>
    </location>
</feature>
<feature type="compositionally biased region" description="Polar residues" evidence="1">
    <location>
        <begin position="487"/>
        <end position="506"/>
    </location>
</feature>
<protein>
    <submittedName>
        <fullName evidence="2">Uncharacterized protein</fullName>
    </submittedName>
</protein>
<feature type="compositionally biased region" description="Basic and acidic residues" evidence="1">
    <location>
        <begin position="381"/>
        <end position="395"/>
    </location>
</feature>
<keyword evidence="3" id="KW-1185">Reference proteome</keyword>
<feature type="region of interest" description="Disordered" evidence="1">
    <location>
        <begin position="51"/>
        <end position="160"/>
    </location>
</feature>
<dbReference type="AlphaFoldDB" id="W9XN78"/>
<dbReference type="eggNOG" id="ENOG502RR9A">
    <property type="taxonomic scope" value="Eukaryota"/>
</dbReference>
<feature type="compositionally biased region" description="Polar residues" evidence="1">
    <location>
        <begin position="201"/>
        <end position="228"/>
    </location>
</feature>
<organism evidence="2 3">
    <name type="scientific">Capronia coronata CBS 617.96</name>
    <dbReference type="NCBI Taxonomy" id="1182541"/>
    <lineage>
        <taxon>Eukaryota</taxon>
        <taxon>Fungi</taxon>
        <taxon>Dikarya</taxon>
        <taxon>Ascomycota</taxon>
        <taxon>Pezizomycotina</taxon>
        <taxon>Eurotiomycetes</taxon>
        <taxon>Chaetothyriomycetidae</taxon>
        <taxon>Chaetothyriales</taxon>
        <taxon>Herpotrichiellaceae</taxon>
        <taxon>Capronia</taxon>
    </lineage>
</organism>
<evidence type="ECO:0000256" key="1">
    <source>
        <dbReference type="SAM" id="MobiDB-lite"/>
    </source>
</evidence>
<accession>W9XN78</accession>
<evidence type="ECO:0000313" key="3">
    <source>
        <dbReference type="Proteomes" id="UP000019484"/>
    </source>
</evidence>
<sequence>MASHERSRSRGSFSIFSFDTIRSLSRAGSRQGQWEPTFLSIADPIIAVRIPSRAEPPDRSESKLSCRCDPQDQPPASPGPDSITEVVSAAPRATSPEGEHTPDERDNMDPPEILVHKRGDSHRTAPRARRLSWLPFGRSSSQKQHPRSPSVYLPKATSASTVARSVISAPVLTSTTNAKVARVEGVYCREISDLGFAPPAGNSQGERANPPTQQSNGHPANAGGLQNASVKRGRMLRLGDAVKSKFKGPVLRRQSEKSLRPAMANGTDEPSTLTMENGIARRRTEAFNLYKGKIKELTGSGNIRRKPVNNSKAFGAHPDPPSLRNMTDHLLADESAEQSDNDSAFGSLTRSFASAVDKLDFSSSLAHNMPFLRSRSSFFNSKKDKDSGEQSEARRQVSGASSLLRSPSASLSSPSTMTLPKKTLDRSPSGQNAQDDHPGESSPSASLVFDSRNNAYLPYKPIDGDIERRHPLRMNPSNRMAVPPVKSLQSRQANQLMDDQSPIPRQQRTKIPVRQSDDEDEDETLSLDDAPIYSPSLGDLSQYARDTPPSKATCKPGALGDKTAGVTPDPTPTRNNQSSGQQRSVLKKSRSGIGLFSRSKSVKKLTKTNSRAERSDDPDTSGPSTPSPLHQRDMTRSDSTGKTVKKSRSLHFGGLFKRPSEPDLGAAIPRDLSVPFQPATPSPLRNVTRARGNDGKIHSLAQNRRSASGP</sequence>
<dbReference type="Proteomes" id="UP000019484">
    <property type="component" value="Unassembled WGS sequence"/>
</dbReference>
<feature type="region of interest" description="Disordered" evidence="1">
    <location>
        <begin position="300"/>
        <end position="326"/>
    </location>
</feature>
<feature type="compositionally biased region" description="Basic and acidic residues" evidence="1">
    <location>
        <begin position="97"/>
        <end position="123"/>
    </location>
</feature>
<feature type="compositionally biased region" description="Basic and acidic residues" evidence="1">
    <location>
        <begin position="55"/>
        <end position="70"/>
    </location>
</feature>
<feature type="region of interest" description="Disordered" evidence="1">
    <location>
        <begin position="378"/>
        <end position="710"/>
    </location>
</feature>
<name>W9XN78_9EURO</name>
<dbReference type="GeneID" id="19162603"/>
<comment type="caution">
    <text evidence="2">The sequence shown here is derived from an EMBL/GenBank/DDBJ whole genome shotgun (WGS) entry which is preliminary data.</text>
</comment>
<reference evidence="2 3" key="1">
    <citation type="submission" date="2013-03" db="EMBL/GenBank/DDBJ databases">
        <title>The Genome Sequence of Capronia coronata CBS 617.96.</title>
        <authorList>
            <consortium name="The Broad Institute Genomics Platform"/>
            <person name="Cuomo C."/>
            <person name="de Hoog S."/>
            <person name="Gorbushina A."/>
            <person name="Walker B."/>
            <person name="Young S.K."/>
            <person name="Zeng Q."/>
            <person name="Gargeya S."/>
            <person name="Fitzgerald M."/>
            <person name="Haas B."/>
            <person name="Abouelleil A."/>
            <person name="Allen A.W."/>
            <person name="Alvarado L."/>
            <person name="Arachchi H.M."/>
            <person name="Berlin A.M."/>
            <person name="Chapman S.B."/>
            <person name="Gainer-Dewar J."/>
            <person name="Goldberg J."/>
            <person name="Griggs A."/>
            <person name="Gujja S."/>
            <person name="Hansen M."/>
            <person name="Howarth C."/>
            <person name="Imamovic A."/>
            <person name="Ireland A."/>
            <person name="Larimer J."/>
            <person name="McCowan C."/>
            <person name="Murphy C."/>
            <person name="Pearson M."/>
            <person name="Poon T.W."/>
            <person name="Priest M."/>
            <person name="Roberts A."/>
            <person name="Saif S."/>
            <person name="Shea T."/>
            <person name="Sisk P."/>
            <person name="Sykes S."/>
            <person name="Wortman J."/>
            <person name="Nusbaum C."/>
            <person name="Birren B."/>
        </authorList>
    </citation>
    <scope>NUCLEOTIDE SEQUENCE [LARGE SCALE GENOMIC DNA]</scope>
    <source>
        <strain evidence="2 3">CBS 617.96</strain>
    </source>
</reference>
<feature type="compositionally biased region" description="Polar residues" evidence="1">
    <location>
        <begin position="572"/>
        <end position="584"/>
    </location>
</feature>
<feature type="compositionally biased region" description="Acidic residues" evidence="1">
    <location>
        <begin position="517"/>
        <end position="526"/>
    </location>
</feature>
<gene>
    <name evidence="2" type="ORF">A1O1_07748</name>
</gene>
<evidence type="ECO:0000313" key="2">
    <source>
        <dbReference type="EMBL" id="EXJ81683.1"/>
    </source>
</evidence>
<feature type="compositionally biased region" description="Low complexity" evidence="1">
    <location>
        <begin position="398"/>
        <end position="415"/>
    </location>
</feature>
<dbReference type="HOGENOM" id="CLU_023042_0_0_1"/>
<dbReference type="OrthoDB" id="4117985at2759"/>
<dbReference type="RefSeq" id="XP_007726804.1">
    <property type="nucleotide sequence ID" value="XM_007728614.1"/>
</dbReference>
<proteinExistence type="predicted"/>
<feature type="compositionally biased region" description="Polar residues" evidence="1">
    <location>
        <begin position="700"/>
        <end position="710"/>
    </location>
</feature>